<keyword evidence="2" id="KW-1185">Reference proteome</keyword>
<evidence type="ECO:0000313" key="1">
    <source>
        <dbReference type="EMBL" id="AOQ27361.1"/>
    </source>
</evidence>
<protein>
    <submittedName>
        <fullName evidence="1">Uncharacterized protein</fullName>
    </submittedName>
</protein>
<reference evidence="1" key="1">
    <citation type="submission" date="2017-02" db="EMBL/GenBank/DDBJ databases">
        <title>Complete genome sequence of two Escherichia coli phages, vB_EcoM_ ESCO5 and vB_EcoM_ESCO13, which are related to phAPEC8.</title>
        <authorList>
            <person name="Trotereau A."/>
            <person name="Gonnet M."/>
            <person name="Viardot A."/>
            <person name="Lalmanach A.-C."/>
            <person name="Guabiraba R."/>
            <person name="Chanteloup N."/>
            <person name="Schouler C."/>
        </authorList>
    </citation>
    <scope>NUCLEOTIDE SEQUENCE [LARGE SCALE GENOMIC DNA]</scope>
</reference>
<organism evidence="1 2">
    <name type="scientific">Escherichia phage ESCO13</name>
    <dbReference type="NCBI Taxonomy" id="1881104"/>
    <lineage>
        <taxon>Viruses</taxon>
        <taxon>Duplodnaviria</taxon>
        <taxon>Heunggongvirae</taxon>
        <taxon>Uroviricota</taxon>
        <taxon>Caudoviricetes</taxon>
        <taxon>Stephanstirmvirinae</taxon>
        <taxon>Phapecoctavirus</taxon>
        <taxon>Phapecoctavirus ESCO13</taxon>
    </lineage>
</organism>
<sequence length="89" mass="10225">MSKTSVEFIEKSPVPKLYRLSEIEPMSVFYYYNSEVNEQERDYYLATDTGAVCLTGSRAGEYIANSRFNEADSCWAKVETKIVINIINH</sequence>
<gene>
    <name evidence="1" type="ORF">ESCO13_00243</name>
</gene>
<dbReference type="EMBL" id="KX552041">
    <property type="protein sequence ID" value="AOQ27361.1"/>
    <property type="molecule type" value="Genomic_DNA"/>
</dbReference>
<accession>A0A1D7XFK8</accession>
<proteinExistence type="predicted"/>
<evidence type="ECO:0000313" key="2">
    <source>
        <dbReference type="Proteomes" id="UP000225358"/>
    </source>
</evidence>
<name>A0A1D7XFK8_9CAUD</name>
<dbReference type="Proteomes" id="UP000225358">
    <property type="component" value="Segment"/>
</dbReference>